<dbReference type="InterPro" id="IPR023837">
    <property type="entry name" value="EccCb-like_Actinobacteria"/>
</dbReference>
<dbReference type="SUPFAM" id="SSF52540">
    <property type="entry name" value="P-loop containing nucleoside triphosphate hydrolases"/>
    <property type="match status" value="3"/>
</dbReference>
<comment type="caution">
    <text evidence="13">The sequence shown here is derived from an EMBL/GenBank/DDBJ whole genome shotgun (WGS) entry which is preliminary data.</text>
</comment>
<dbReference type="RefSeq" id="WP_119948417.1">
    <property type="nucleotide sequence ID" value="NZ_QZEZ01000001.1"/>
</dbReference>
<dbReference type="InterPro" id="IPR050206">
    <property type="entry name" value="FtsK/SpoIIIE/SftA"/>
</dbReference>
<feature type="binding site" evidence="9">
    <location>
        <begin position="816"/>
        <end position="823"/>
    </location>
    <ligand>
        <name>ATP</name>
        <dbReference type="ChEBI" id="CHEBI:30616"/>
    </ligand>
</feature>
<dbReference type="PROSITE" id="PS50901">
    <property type="entry name" value="FTSK"/>
    <property type="match status" value="3"/>
</dbReference>
<evidence type="ECO:0000256" key="2">
    <source>
        <dbReference type="ARBA" id="ARBA00022475"/>
    </source>
</evidence>
<keyword evidence="4" id="KW-0677">Repeat</keyword>
<reference evidence="13 14" key="1">
    <citation type="submission" date="2018-09" db="EMBL/GenBank/DDBJ databases">
        <title>YIM 75000 draft genome.</title>
        <authorList>
            <person name="Tang S."/>
            <person name="Feng Y."/>
        </authorList>
    </citation>
    <scope>NUCLEOTIDE SEQUENCE [LARGE SCALE GENOMIC DNA]</scope>
    <source>
        <strain evidence="13 14">YIM 75000</strain>
    </source>
</reference>
<evidence type="ECO:0000256" key="6">
    <source>
        <dbReference type="ARBA" id="ARBA00022840"/>
    </source>
</evidence>
<keyword evidence="5 9" id="KW-0547">Nucleotide-binding</keyword>
<feature type="binding site" evidence="9">
    <location>
        <begin position="470"/>
        <end position="477"/>
    </location>
    <ligand>
        <name>ATP</name>
        <dbReference type="ChEBI" id="CHEBI:30616"/>
    </ligand>
</feature>
<comment type="subcellular location">
    <subcellularLocation>
        <location evidence="1">Cell membrane</location>
        <topology evidence="1">Multi-pass membrane protein</topology>
    </subcellularLocation>
</comment>
<keyword evidence="6 9" id="KW-0067">ATP-binding</keyword>
<evidence type="ECO:0000256" key="1">
    <source>
        <dbReference type="ARBA" id="ARBA00004651"/>
    </source>
</evidence>
<feature type="domain" description="FtsK" evidence="12">
    <location>
        <begin position="1081"/>
        <end position="1267"/>
    </location>
</feature>
<evidence type="ECO:0000256" key="7">
    <source>
        <dbReference type="ARBA" id="ARBA00022989"/>
    </source>
</evidence>
<dbReference type="Pfam" id="PF01580">
    <property type="entry name" value="FtsK_SpoIIIE"/>
    <property type="match status" value="3"/>
</dbReference>
<keyword evidence="3 11" id="KW-0812">Transmembrane</keyword>
<evidence type="ECO:0000256" key="9">
    <source>
        <dbReference type="PROSITE-ProRule" id="PRU00289"/>
    </source>
</evidence>
<sequence>MTDILMHRSARRPLPPGPPPRVAVAPPPGLPDAASGASWTYALFPVLGSAGLLVIALVNGNPLYLIAGGVFVLGSIGMGVAMYASLQGRTRSARADERSRYFAHLAEARRRLRAAADAQREVARAAHPEPSALPGVVGSPRLWERRPSDPDFLHVRIGTGAVPAVAVPDLGEPDPARQLDPAADDAARRLVATHARVEDVPVAVPLGGGTTALVGAAGPSRALARALVAQVAALHAPDDVRVAVCASADGAHQAWDWVKWLPHAHHPATGEPLLATDDRALARLVGAELDRRRSATGRPGGPALLLVVDGPASTPDPLLGAEELGVAQLRLVRSEDEQPLHVDLTLRLGAGTLEPVVRTPDPARSVLTGAGPVRPDALTAPEADALARRLAPLQLSRTAGEAALSDVSGLPELLGLGDVRALDPAAAWAPRGERDLLRVPLGVDADGRPVELDLKESALGGMGPHGLAVGATGSGKSELLRTLVTGLAATHSPDDLALVLVDYKGGATFAGLAALPHVAGSLTDLEDDAATVDRFAAALRGELRRRERLLRDSGDLVSIREHRARRLAGAPLAPMPHLLVVVDEFTELLVQQPDLIDLFVAVGRLGRSLGVHLLLATQRLEEGRLRGLDSHLSYRLALRTFSAAESRAVIGGPDAFELPPVPGSAYLKVDTSVFRRLRVATVSTPYADPASHPAVDRTLRPAPVPSFDRTGPAPAPAALGVQLSDPSRRSTLDVVVERLAGAAERVHQVWLPPLPPRVALGALLPPLRVDPGRGLGTGGEPGLRVPVGVVDLPEEQRRDVLALDLAGAGGNVGVVGAPRTGKSTALATLVTSLAVTRTPAEVQAYVLDLGGGALAGLAGLPHVGGVAGRHEPALARRTVAQLTALLEERERRSAEQGAAPPAVRRAGQGDAYGEVLLVVDGWAALRADLEDLEQPVTTLAQRGLAHGIHVVVAAARWLDLRPPLRDALGTRLELRLGDPADSTYERRTARTLPADVPGRALAPGARLVQVALPRLAPPDGPRDASGAPLAEAPEETAARLRAAWTGPVAPPVVLLPTLLRARDLPAADEPGVPVGLRERDLRPLALDLVGGRDPHLLVVGDAGSGKTAALRTLLDGATRRHSPDELLVVVVDYRRTLLEAVDEAHLSQYCASAPAAAGTLQALATKLAARLPGPDVTPAQLRARDWWSGPHALVVVDDHDLVAAPSGDPLAALLELLPLGRDVGLHVVVARSSGGFAAAAMQPVLRRLRELGTPGLLLSGSREEGQVLHGARLRDLPPGRAQHVARQRPPEVVQLAWVDEAGAP</sequence>
<keyword evidence="8 11" id="KW-0472">Membrane</keyword>
<dbReference type="PANTHER" id="PTHR22683">
    <property type="entry name" value="SPORULATION PROTEIN RELATED"/>
    <property type="match status" value="1"/>
</dbReference>
<dbReference type="GO" id="GO:0003677">
    <property type="term" value="F:DNA binding"/>
    <property type="evidence" value="ECO:0007669"/>
    <property type="project" value="InterPro"/>
</dbReference>
<gene>
    <name evidence="13" type="primary">eccCa</name>
    <name evidence="13" type="ORF">D5H78_00260</name>
</gene>
<evidence type="ECO:0000313" key="14">
    <source>
        <dbReference type="Proteomes" id="UP000265614"/>
    </source>
</evidence>
<dbReference type="Gene3D" id="3.40.50.300">
    <property type="entry name" value="P-loop containing nucleotide triphosphate hydrolases"/>
    <property type="match status" value="4"/>
</dbReference>
<evidence type="ECO:0000256" key="3">
    <source>
        <dbReference type="ARBA" id="ARBA00022692"/>
    </source>
</evidence>
<dbReference type="OrthoDB" id="9807790at2"/>
<dbReference type="InterPro" id="IPR023836">
    <property type="entry name" value="EccCa-like_Actinobacteria"/>
</dbReference>
<keyword evidence="14" id="KW-1185">Reference proteome</keyword>
<evidence type="ECO:0000256" key="5">
    <source>
        <dbReference type="ARBA" id="ARBA00022741"/>
    </source>
</evidence>
<dbReference type="NCBIfam" id="TIGR03924">
    <property type="entry name" value="T7SS_EccC_a"/>
    <property type="match status" value="1"/>
</dbReference>
<feature type="binding site" evidence="9">
    <location>
        <begin position="1100"/>
        <end position="1107"/>
    </location>
    <ligand>
        <name>ATP</name>
        <dbReference type="ChEBI" id="CHEBI:30616"/>
    </ligand>
</feature>
<dbReference type="InterPro" id="IPR002543">
    <property type="entry name" value="FtsK_dom"/>
</dbReference>
<evidence type="ECO:0000256" key="11">
    <source>
        <dbReference type="SAM" id="Phobius"/>
    </source>
</evidence>
<dbReference type="EMBL" id="QZEZ01000001">
    <property type="protein sequence ID" value="RJK97518.1"/>
    <property type="molecule type" value="Genomic_DNA"/>
</dbReference>
<feature type="region of interest" description="Disordered" evidence="10">
    <location>
        <begin position="1"/>
        <end position="23"/>
    </location>
</feature>
<evidence type="ECO:0000256" key="4">
    <source>
        <dbReference type="ARBA" id="ARBA00022737"/>
    </source>
</evidence>
<dbReference type="NCBIfam" id="TIGR03925">
    <property type="entry name" value="T7SS_EccC_b"/>
    <property type="match status" value="1"/>
</dbReference>
<keyword evidence="7 11" id="KW-1133">Transmembrane helix</keyword>
<feature type="compositionally biased region" description="Pro residues" evidence="10">
    <location>
        <begin position="13"/>
        <end position="23"/>
    </location>
</feature>
<proteinExistence type="predicted"/>
<protein>
    <submittedName>
        <fullName evidence="13">Type VII secretion protein EccCa</fullName>
    </submittedName>
</protein>
<dbReference type="Proteomes" id="UP000265614">
    <property type="component" value="Unassembled WGS sequence"/>
</dbReference>
<dbReference type="SMART" id="SM00382">
    <property type="entry name" value="AAA"/>
    <property type="match status" value="3"/>
</dbReference>
<accession>A0A3A3Z3N9</accession>
<dbReference type="GO" id="GO:0005886">
    <property type="term" value="C:plasma membrane"/>
    <property type="evidence" value="ECO:0007669"/>
    <property type="project" value="UniProtKB-SubCell"/>
</dbReference>
<feature type="domain" description="FtsK" evidence="12">
    <location>
        <begin position="797"/>
        <end position="983"/>
    </location>
</feature>
<name>A0A3A3Z3N9_9ACTN</name>
<keyword evidence="2" id="KW-1003">Cell membrane</keyword>
<dbReference type="InterPro" id="IPR003593">
    <property type="entry name" value="AAA+_ATPase"/>
</dbReference>
<evidence type="ECO:0000256" key="8">
    <source>
        <dbReference type="ARBA" id="ARBA00023136"/>
    </source>
</evidence>
<evidence type="ECO:0000313" key="13">
    <source>
        <dbReference type="EMBL" id="RJK97518.1"/>
    </source>
</evidence>
<dbReference type="PANTHER" id="PTHR22683:SF1">
    <property type="entry name" value="TYPE VII SECRETION SYSTEM PROTEIN ESSC"/>
    <property type="match status" value="1"/>
</dbReference>
<evidence type="ECO:0000256" key="10">
    <source>
        <dbReference type="SAM" id="MobiDB-lite"/>
    </source>
</evidence>
<feature type="domain" description="FtsK" evidence="12">
    <location>
        <begin position="447"/>
        <end position="647"/>
    </location>
</feature>
<feature type="transmembrane region" description="Helical" evidence="11">
    <location>
        <begin position="39"/>
        <end position="58"/>
    </location>
</feature>
<dbReference type="InterPro" id="IPR027417">
    <property type="entry name" value="P-loop_NTPase"/>
</dbReference>
<feature type="region of interest" description="Disordered" evidence="10">
    <location>
        <begin position="1015"/>
        <end position="1034"/>
    </location>
</feature>
<evidence type="ECO:0000259" key="12">
    <source>
        <dbReference type="PROSITE" id="PS50901"/>
    </source>
</evidence>
<organism evidence="13 14">
    <name type="scientific">Vallicoccus soli</name>
    <dbReference type="NCBI Taxonomy" id="2339232"/>
    <lineage>
        <taxon>Bacteria</taxon>
        <taxon>Bacillati</taxon>
        <taxon>Actinomycetota</taxon>
        <taxon>Actinomycetes</taxon>
        <taxon>Motilibacterales</taxon>
        <taxon>Vallicoccaceae</taxon>
        <taxon>Vallicoccus</taxon>
    </lineage>
</organism>
<dbReference type="GO" id="GO:0005524">
    <property type="term" value="F:ATP binding"/>
    <property type="evidence" value="ECO:0007669"/>
    <property type="project" value="UniProtKB-UniRule"/>
</dbReference>
<feature type="transmembrane region" description="Helical" evidence="11">
    <location>
        <begin position="63"/>
        <end position="84"/>
    </location>
</feature>